<dbReference type="Proteomes" id="UP001153712">
    <property type="component" value="Chromosome 10"/>
</dbReference>
<organism evidence="1 2">
    <name type="scientific">Phyllotreta striolata</name>
    <name type="common">Striped flea beetle</name>
    <name type="synonym">Crioceris striolata</name>
    <dbReference type="NCBI Taxonomy" id="444603"/>
    <lineage>
        <taxon>Eukaryota</taxon>
        <taxon>Metazoa</taxon>
        <taxon>Ecdysozoa</taxon>
        <taxon>Arthropoda</taxon>
        <taxon>Hexapoda</taxon>
        <taxon>Insecta</taxon>
        <taxon>Pterygota</taxon>
        <taxon>Neoptera</taxon>
        <taxon>Endopterygota</taxon>
        <taxon>Coleoptera</taxon>
        <taxon>Polyphaga</taxon>
        <taxon>Cucujiformia</taxon>
        <taxon>Chrysomeloidea</taxon>
        <taxon>Chrysomelidae</taxon>
        <taxon>Galerucinae</taxon>
        <taxon>Alticini</taxon>
        <taxon>Phyllotreta</taxon>
    </lineage>
</organism>
<dbReference type="EMBL" id="OU900103">
    <property type="protein sequence ID" value="CAG9855510.1"/>
    <property type="molecule type" value="Genomic_DNA"/>
</dbReference>
<keyword evidence="2" id="KW-1185">Reference proteome</keyword>
<proteinExistence type="predicted"/>
<reference evidence="1" key="1">
    <citation type="submission" date="2022-01" db="EMBL/GenBank/DDBJ databases">
        <authorList>
            <person name="King R."/>
        </authorList>
    </citation>
    <scope>NUCLEOTIDE SEQUENCE</scope>
</reference>
<evidence type="ECO:0000313" key="1">
    <source>
        <dbReference type="EMBL" id="CAG9855510.1"/>
    </source>
</evidence>
<protein>
    <submittedName>
        <fullName evidence="1">Uncharacterized protein</fullName>
    </submittedName>
</protein>
<accession>A0A9N9XIS5</accession>
<gene>
    <name evidence="1" type="ORF">PHYEVI_LOCUS1958</name>
</gene>
<dbReference type="AlphaFoldDB" id="A0A9N9XIS5"/>
<evidence type="ECO:0000313" key="2">
    <source>
        <dbReference type="Proteomes" id="UP001153712"/>
    </source>
</evidence>
<sequence>MEKTENSIIKSYSNAKNISNSLEETIIGLKETKKQLDVKFNKDEIIGHSQNKPTCIHVGKSCAKLLVEYCEIGNETFQQSIETSQQAVDKGPILESIRCLKSHIKETDVLLRYFNISLRGMDLIKQSKTEAVNEVESITMTPSTSSSVLSDVSSVNSSVNFNDFIKGPKKETSSPRVMKN</sequence>
<name>A0A9N9XIS5_PHYSR</name>